<protein>
    <submittedName>
        <fullName evidence="2">Uncharacterized protein</fullName>
    </submittedName>
</protein>
<proteinExistence type="predicted"/>
<dbReference type="Proteomes" id="UP001190700">
    <property type="component" value="Unassembled WGS sequence"/>
</dbReference>
<evidence type="ECO:0000313" key="3">
    <source>
        <dbReference type="Proteomes" id="UP001190700"/>
    </source>
</evidence>
<dbReference type="EMBL" id="LGRX02004718">
    <property type="protein sequence ID" value="KAK3279693.1"/>
    <property type="molecule type" value="Genomic_DNA"/>
</dbReference>
<organism evidence="2 3">
    <name type="scientific">Cymbomonas tetramitiformis</name>
    <dbReference type="NCBI Taxonomy" id="36881"/>
    <lineage>
        <taxon>Eukaryota</taxon>
        <taxon>Viridiplantae</taxon>
        <taxon>Chlorophyta</taxon>
        <taxon>Pyramimonadophyceae</taxon>
        <taxon>Pyramimonadales</taxon>
        <taxon>Pyramimonadaceae</taxon>
        <taxon>Cymbomonas</taxon>
    </lineage>
</organism>
<comment type="caution">
    <text evidence="2">The sequence shown here is derived from an EMBL/GenBank/DDBJ whole genome shotgun (WGS) entry which is preliminary data.</text>
</comment>
<keyword evidence="3" id="KW-1185">Reference proteome</keyword>
<evidence type="ECO:0000256" key="1">
    <source>
        <dbReference type="SAM" id="MobiDB-lite"/>
    </source>
</evidence>
<accession>A0AAE0LC27</accession>
<gene>
    <name evidence="2" type="ORF">CYMTET_12434</name>
</gene>
<sequence>MLGARISSGLVQIVARLQGAAKRATHNGITVEPEHENSPKRMTHSRRPAGPNLTGLGVVMKTVIGEVCDETNQGRGFSYISVGWGLGTALGST</sequence>
<reference evidence="2 3" key="1">
    <citation type="journal article" date="2015" name="Genome Biol. Evol.">
        <title>Comparative Genomics of a Bacterivorous Green Alga Reveals Evolutionary Causalities and Consequences of Phago-Mixotrophic Mode of Nutrition.</title>
        <authorList>
            <person name="Burns J.A."/>
            <person name="Paasch A."/>
            <person name="Narechania A."/>
            <person name="Kim E."/>
        </authorList>
    </citation>
    <scope>NUCLEOTIDE SEQUENCE [LARGE SCALE GENOMIC DNA]</scope>
    <source>
        <strain evidence="2 3">PLY_AMNH</strain>
    </source>
</reference>
<dbReference type="AlphaFoldDB" id="A0AAE0LC27"/>
<name>A0AAE0LC27_9CHLO</name>
<feature type="region of interest" description="Disordered" evidence="1">
    <location>
        <begin position="24"/>
        <end position="54"/>
    </location>
</feature>
<evidence type="ECO:0000313" key="2">
    <source>
        <dbReference type="EMBL" id="KAK3279693.1"/>
    </source>
</evidence>